<dbReference type="Gene3D" id="3.40.50.720">
    <property type="entry name" value="NAD(P)-binding Rossmann-like Domain"/>
    <property type="match status" value="1"/>
</dbReference>
<dbReference type="Pfam" id="PF08240">
    <property type="entry name" value="ADH_N"/>
    <property type="match status" value="1"/>
</dbReference>
<dbReference type="InterPro" id="IPR052585">
    <property type="entry name" value="Lipid_raft_assoc_Zn_ADH"/>
</dbReference>
<dbReference type="InterPro" id="IPR013154">
    <property type="entry name" value="ADH-like_N"/>
</dbReference>
<comment type="caution">
    <text evidence="2">The sequence shown here is derived from an EMBL/GenBank/DDBJ whole genome shotgun (WGS) entry which is preliminary data.</text>
</comment>
<dbReference type="InterPro" id="IPR036291">
    <property type="entry name" value="NAD(P)-bd_dom_sf"/>
</dbReference>
<dbReference type="Proteomes" id="UP001458415">
    <property type="component" value="Unassembled WGS sequence"/>
</dbReference>
<gene>
    <name evidence="2" type="ORF">ABT317_05165</name>
</gene>
<dbReference type="Gene3D" id="3.90.180.10">
    <property type="entry name" value="Medium-chain alcohol dehydrogenases, catalytic domain"/>
    <property type="match status" value="1"/>
</dbReference>
<dbReference type="CDD" id="cd05289">
    <property type="entry name" value="MDR_like_2"/>
    <property type="match status" value="1"/>
</dbReference>
<dbReference type="SUPFAM" id="SSF51735">
    <property type="entry name" value="NAD(P)-binding Rossmann-fold domains"/>
    <property type="match status" value="1"/>
</dbReference>
<evidence type="ECO:0000313" key="2">
    <source>
        <dbReference type="EMBL" id="MER6976439.1"/>
    </source>
</evidence>
<evidence type="ECO:0000313" key="3">
    <source>
        <dbReference type="Proteomes" id="UP001458415"/>
    </source>
</evidence>
<keyword evidence="3" id="KW-1185">Reference proteome</keyword>
<feature type="domain" description="Enoyl reductase (ER)" evidence="1">
    <location>
        <begin position="10"/>
        <end position="310"/>
    </location>
</feature>
<evidence type="ECO:0000259" key="1">
    <source>
        <dbReference type="SMART" id="SM00829"/>
    </source>
</evidence>
<dbReference type="RefSeq" id="WP_086731356.1">
    <property type="nucleotide sequence ID" value="NZ_MUBM01000587.1"/>
</dbReference>
<protein>
    <submittedName>
        <fullName evidence="2">NADP-dependent oxidoreductase</fullName>
        <ecNumber evidence="2">1.-.-.-</ecNumber>
    </submittedName>
</protein>
<sequence length="319" mass="33405">MKAIGLTTYGGPDVLHPVELDLPTPGPGEVRVKVRAAGVNPADAMLRDGSLADWYQGLEPPFIPGMDVAGTIDATGPDLTAPLAVGDEVVGIVDNRGRHGGYSEYVVLPTASVTPKPRHATWEEAASFLMNALTARVALDARDLPAGATLLVTGAAGAVGGYAVQLACADGLRVIAVASRQDESAVRGFGAHEFIDRDEVVTQRVLDLAPGGVDGLVDTAMLHDAITPTVRDGGQIAVLRFWNGTPGRGITVHPINVRNHATDRQTITGLRKLVESGALALRVAGTFPADQAPQAHRQLDKGGLRGRIVLTFPHQADRS</sequence>
<organism evidence="2 3">
    <name type="scientific">Streptomyces carpinensis</name>
    <dbReference type="NCBI Taxonomy" id="66369"/>
    <lineage>
        <taxon>Bacteria</taxon>
        <taxon>Bacillati</taxon>
        <taxon>Actinomycetota</taxon>
        <taxon>Actinomycetes</taxon>
        <taxon>Kitasatosporales</taxon>
        <taxon>Streptomycetaceae</taxon>
        <taxon>Streptomyces</taxon>
    </lineage>
</organism>
<dbReference type="EC" id="1.-.-.-" evidence="2"/>
<name>A0ABV1VWX7_9ACTN</name>
<dbReference type="EMBL" id="JBEPCU010000043">
    <property type="protein sequence ID" value="MER6976439.1"/>
    <property type="molecule type" value="Genomic_DNA"/>
</dbReference>
<proteinExistence type="predicted"/>
<dbReference type="InterPro" id="IPR011032">
    <property type="entry name" value="GroES-like_sf"/>
</dbReference>
<dbReference type="SMART" id="SM00829">
    <property type="entry name" value="PKS_ER"/>
    <property type="match status" value="1"/>
</dbReference>
<reference evidence="2 3" key="1">
    <citation type="submission" date="2024-06" db="EMBL/GenBank/DDBJ databases">
        <title>The Natural Products Discovery Center: Release of the First 8490 Sequenced Strains for Exploring Actinobacteria Biosynthetic Diversity.</title>
        <authorList>
            <person name="Kalkreuter E."/>
            <person name="Kautsar S.A."/>
            <person name="Yang D."/>
            <person name="Bader C.D."/>
            <person name="Teijaro C.N."/>
            <person name="Fluegel L."/>
            <person name="Davis C.M."/>
            <person name="Simpson J.R."/>
            <person name="Lauterbach L."/>
            <person name="Steele A.D."/>
            <person name="Gui C."/>
            <person name="Meng S."/>
            <person name="Li G."/>
            <person name="Viehrig K."/>
            <person name="Ye F."/>
            <person name="Su P."/>
            <person name="Kiefer A.F."/>
            <person name="Nichols A."/>
            <person name="Cepeda A.J."/>
            <person name="Yan W."/>
            <person name="Fan B."/>
            <person name="Jiang Y."/>
            <person name="Adhikari A."/>
            <person name="Zheng C.-J."/>
            <person name="Schuster L."/>
            <person name="Cowan T.M."/>
            <person name="Smanski M.J."/>
            <person name="Chevrette M.G."/>
            <person name="De Carvalho L.P.S."/>
            <person name="Shen B."/>
        </authorList>
    </citation>
    <scope>NUCLEOTIDE SEQUENCE [LARGE SCALE GENOMIC DNA]</scope>
    <source>
        <strain evidence="2 3">NPDC000634</strain>
    </source>
</reference>
<keyword evidence="2" id="KW-0560">Oxidoreductase</keyword>
<dbReference type="PANTHER" id="PTHR43482:SF1">
    <property type="entry name" value="PROTEIN AST1-RELATED"/>
    <property type="match status" value="1"/>
</dbReference>
<dbReference type="InterPro" id="IPR020843">
    <property type="entry name" value="ER"/>
</dbReference>
<dbReference type="Pfam" id="PF13602">
    <property type="entry name" value="ADH_zinc_N_2"/>
    <property type="match status" value="1"/>
</dbReference>
<dbReference type="GO" id="GO:0016491">
    <property type="term" value="F:oxidoreductase activity"/>
    <property type="evidence" value="ECO:0007669"/>
    <property type="project" value="UniProtKB-KW"/>
</dbReference>
<dbReference type="SUPFAM" id="SSF50129">
    <property type="entry name" value="GroES-like"/>
    <property type="match status" value="1"/>
</dbReference>
<dbReference type="PANTHER" id="PTHR43482">
    <property type="entry name" value="PROTEIN AST1-RELATED"/>
    <property type="match status" value="1"/>
</dbReference>
<accession>A0ABV1VWX7</accession>